<sequence>MDVEDPNLNTEQSPHTFLILRDVKRYVESMSERNLSLKIQMYGLNTTLMSKYFCLPMIKEFALYVDYRLWGTSAVDSGLTHISTLGLKIDQLTAALAGMACLQKFFWNASFSTNYYAKRLPEISEIAPQLVKLQKIFLTLRHLRSFIIEGFIFHPHFFLRPPGSLKELRILGSMGFSWWQQFAKCSLVGLENLFIHGELEVPQFTYQPQVDFTMPADIPLQNSFCLGSVSVHGLRKFKIFGLCDLPTDFEDCIVRNNPSLDEESIQHIWLRQGAPIASTCCRRVEGRALAAARTLWSSLPSQFTGSEAGDSLKSQATQEYTRLFISSSDKIHGNEEETENAWKDIEDRVQRELMGRVNLCTKYVSNRYMHRYPNPESATQLEDQFLNDCLKTMGELSGVENWLSAERHIKEVAHVSLTRMRNQIKKVGPKWADIFGKALRQDQKVDIEGTIDDWVPKLVEMYEEDKEEKDLRLERLLDIQTEPHCRGTHTGALDSLLSGWTSG</sequence>
<name>A0A437ADL0_ARTFL</name>
<dbReference type="VEuPathDB" id="FungiDB:DFL_000375"/>
<organism evidence="1 2">
    <name type="scientific">Arthrobotrys flagrans</name>
    <name type="common">Nematode-trapping fungus</name>
    <name type="synonym">Trichothecium flagrans</name>
    <dbReference type="NCBI Taxonomy" id="97331"/>
    <lineage>
        <taxon>Eukaryota</taxon>
        <taxon>Fungi</taxon>
        <taxon>Dikarya</taxon>
        <taxon>Ascomycota</taxon>
        <taxon>Pezizomycotina</taxon>
        <taxon>Orbiliomycetes</taxon>
        <taxon>Orbiliales</taxon>
        <taxon>Orbiliaceae</taxon>
        <taxon>Arthrobotrys</taxon>
    </lineage>
</organism>
<dbReference type="RefSeq" id="XP_067494907.1">
    <property type="nucleotide sequence ID" value="XM_067632731.1"/>
</dbReference>
<evidence type="ECO:0000313" key="1">
    <source>
        <dbReference type="EMBL" id="RVD89363.1"/>
    </source>
</evidence>
<dbReference type="GeneID" id="93582686"/>
<accession>A0A437ADL0</accession>
<proteinExistence type="predicted"/>
<reference evidence="1 2" key="1">
    <citation type="submission" date="2019-01" db="EMBL/GenBank/DDBJ databases">
        <title>Intercellular communication is required for trap formation in the nematode-trapping fungus Duddingtonia flagrans.</title>
        <authorList>
            <person name="Youssar L."/>
            <person name="Wernet V."/>
            <person name="Hensel N."/>
            <person name="Hildebrandt H.-G."/>
            <person name="Fischer R."/>
        </authorList>
    </citation>
    <scope>NUCLEOTIDE SEQUENCE [LARGE SCALE GENOMIC DNA]</scope>
    <source>
        <strain evidence="1 2">CBS H-5679</strain>
    </source>
</reference>
<comment type="caution">
    <text evidence="1">The sequence shown here is derived from an EMBL/GenBank/DDBJ whole genome shotgun (WGS) entry which is preliminary data.</text>
</comment>
<dbReference type="OrthoDB" id="10398573at2759"/>
<evidence type="ECO:0000313" key="2">
    <source>
        <dbReference type="Proteomes" id="UP000283090"/>
    </source>
</evidence>
<dbReference type="AlphaFoldDB" id="A0A437ADL0"/>
<dbReference type="Proteomes" id="UP000283090">
    <property type="component" value="Unassembled WGS sequence"/>
</dbReference>
<keyword evidence="2" id="KW-1185">Reference proteome</keyword>
<gene>
    <name evidence="1" type="ORF">DFL_000375</name>
</gene>
<protein>
    <submittedName>
        <fullName evidence="1">Uncharacterized protein</fullName>
    </submittedName>
</protein>
<dbReference type="EMBL" id="SAEB01000001">
    <property type="protein sequence ID" value="RVD89363.1"/>
    <property type="molecule type" value="Genomic_DNA"/>
</dbReference>